<dbReference type="CDD" id="cd18808">
    <property type="entry name" value="SF1_C_Upf1"/>
    <property type="match status" value="1"/>
</dbReference>
<gene>
    <name evidence="15" type="ORF">GGI19_003317</name>
</gene>
<evidence type="ECO:0000256" key="3">
    <source>
        <dbReference type="ARBA" id="ARBA00007913"/>
    </source>
</evidence>
<keyword evidence="9" id="KW-0067">ATP-binding</keyword>
<evidence type="ECO:0000256" key="9">
    <source>
        <dbReference type="ARBA" id="ARBA00022840"/>
    </source>
</evidence>
<dbReference type="SUPFAM" id="SSF52540">
    <property type="entry name" value="P-loop containing nucleoside triphosphate hydrolases"/>
    <property type="match status" value="1"/>
</dbReference>
<evidence type="ECO:0000313" key="15">
    <source>
        <dbReference type="EMBL" id="KAJ2753189.1"/>
    </source>
</evidence>
<dbReference type="CDD" id="cd18044">
    <property type="entry name" value="DEXXQc_SMUBP2"/>
    <property type="match status" value="1"/>
</dbReference>
<dbReference type="InterPro" id="IPR003593">
    <property type="entry name" value="AAA+_ATPase"/>
</dbReference>
<dbReference type="GO" id="GO:0043139">
    <property type="term" value="F:5'-3' DNA helicase activity"/>
    <property type="evidence" value="ECO:0007669"/>
    <property type="project" value="TreeGrafter"/>
</dbReference>
<dbReference type="InterPro" id="IPR027417">
    <property type="entry name" value="P-loop_NTPase"/>
</dbReference>
<dbReference type="Proteomes" id="UP001140011">
    <property type="component" value="Unassembled WGS sequence"/>
</dbReference>
<evidence type="ECO:0000259" key="14">
    <source>
        <dbReference type="SMART" id="SM00487"/>
    </source>
</evidence>
<dbReference type="GO" id="GO:0005524">
    <property type="term" value="F:ATP binding"/>
    <property type="evidence" value="ECO:0007669"/>
    <property type="project" value="UniProtKB-KW"/>
</dbReference>
<name>A0A9W8GU02_9FUNG</name>
<evidence type="ECO:0000256" key="6">
    <source>
        <dbReference type="ARBA" id="ARBA00022741"/>
    </source>
</evidence>
<dbReference type="PANTHER" id="PTHR43788:SF8">
    <property type="entry name" value="DNA-BINDING PROTEIN SMUBP-2"/>
    <property type="match status" value="1"/>
</dbReference>
<dbReference type="EMBL" id="JANBUH010000212">
    <property type="protein sequence ID" value="KAJ2753189.1"/>
    <property type="molecule type" value="Genomic_DNA"/>
</dbReference>
<evidence type="ECO:0000256" key="12">
    <source>
        <dbReference type="SAM" id="MobiDB-lite"/>
    </source>
</evidence>
<dbReference type="EC" id="3.6.4.12" evidence="4"/>
<dbReference type="InterPro" id="IPR041677">
    <property type="entry name" value="DNA2/NAM7_AAA_11"/>
</dbReference>
<proteinExistence type="inferred from homology"/>
<feature type="compositionally biased region" description="Basic and acidic residues" evidence="12">
    <location>
        <begin position="420"/>
        <end position="437"/>
    </location>
</feature>
<dbReference type="AlphaFoldDB" id="A0A9W8GU02"/>
<comment type="caution">
    <text evidence="15">The sequence shown here is derived from an EMBL/GenBank/DDBJ whole genome shotgun (WGS) entry which is preliminary data.</text>
</comment>
<dbReference type="SMART" id="SM00487">
    <property type="entry name" value="DEXDc"/>
    <property type="match status" value="1"/>
</dbReference>
<dbReference type="InterPro" id="IPR014001">
    <property type="entry name" value="Helicase_ATP-bd"/>
</dbReference>
<evidence type="ECO:0000313" key="16">
    <source>
        <dbReference type="Proteomes" id="UP001140011"/>
    </source>
</evidence>
<keyword evidence="7" id="KW-0378">Hydrolase</keyword>
<evidence type="ECO:0000256" key="5">
    <source>
        <dbReference type="ARBA" id="ARBA00022490"/>
    </source>
</evidence>
<reference evidence="15" key="1">
    <citation type="submission" date="2022-07" db="EMBL/GenBank/DDBJ databases">
        <title>Phylogenomic reconstructions and comparative analyses of Kickxellomycotina fungi.</title>
        <authorList>
            <person name="Reynolds N.K."/>
            <person name="Stajich J.E."/>
            <person name="Barry K."/>
            <person name="Grigoriev I.V."/>
            <person name="Crous P."/>
            <person name="Smith M.E."/>
        </authorList>
    </citation>
    <scope>NUCLEOTIDE SEQUENCE</scope>
    <source>
        <strain evidence="15">BCRC 34297</strain>
    </source>
</reference>
<dbReference type="Pfam" id="PF13087">
    <property type="entry name" value="AAA_12"/>
    <property type="match status" value="1"/>
</dbReference>
<comment type="similarity">
    <text evidence="3">Belongs to the DNA2/NAM7 helicase family.</text>
</comment>
<dbReference type="OrthoDB" id="6513042at2759"/>
<evidence type="ECO:0000256" key="10">
    <source>
        <dbReference type="ARBA" id="ARBA00023242"/>
    </source>
</evidence>
<dbReference type="PANTHER" id="PTHR43788">
    <property type="entry name" value="DNA2/NAM7 HELICASE FAMILY MEMBER"/>
    <property type="match status" value="1"/>
</dbReference>
<dbReference type="Gene3D" id="2.40.30.270">
    <property type="match status" value="1"/>
</dbReference>
<dbReference type="InterPro" id="IPR048761">
    <property type="entry name" value="SMUBP-2_HCS1_1B"/>
</dbReference>
<protein>
    <recommendedName>
        <fullName evidence="4">DNA helicase</fullName>
        <ecNumber evidence="4">3.6.4.12</ecNumber>
    </recommendedName>
</protein>
<dbReference type="GO" id="GO:0005634">
    <property type="term" value="C:nucleus"/>
    <property type="evidence" value="ECO:0007669"/>
    <property type="project" value="UniProtKB-SubCell"/>
</dbReference>
<feature type="region of interest" description="Disordered" evidence="12">
    <location>
        <begin position="417"/>
        <end position="437"/>
    </location>
</feature>
<comment type="subcellular location">
    <subcellularLocation>
        <location evidence="2">Cytoplasm</location>
    </subcellularLocation>
    <subcellularLocation>
        <location evidence="1">Nucleus</location>
    </subcellularLocation>
</comment>
<dbReference type="GO" id="GO:0016787">
    <property type="term" value="F:hydrolase activity"/>
    <property type="evidence" value="ECO:0007669"/>
    <property type="project" value="UniProtKB-KW"/>
</dbReference>
<keyword evidence="16" id="KW-1185">Reference proteome</keyword>
<feature type="domain" description="AAA+ ATPase" evidence="13">
    <location>
        <begin position="216"/>
        <end position="491"/>
    </location>
</feature>
<dbReference type="GO" id="GO:0005737">
    <property type="term" value="C:cytoplasm"/>
    <property type="evidence" value="ECO:0007669"/>
    <property type="project" value="UniProtKB-SubCell"/>
</dbReference>
<evidence type="ECO:0000256" key="2">
    <source>
        <dbReference type="ARBA" id="ARBA00004496"/>
    </source>
</evidence>
<dbReference type="GO" id="GO:0003723">
    <property type="term" value="F:RNA binding"/>
    <property type="evidence" value="ECO:0007669"/>
    <property type="project" value="InterPro"/>
</dbReference>
<dbReference type="SMART" id="SM00382">
    <property type="entry name" value="AAA"/>
    <property type="match status" value="1"/>
</dbReference>
<accession>A0A9W8GU02</accession>
<keyword evidence="6" id="KW-0547">Nucleotide-binding</keyword>
<feature type="compositionally biased region" description="Polar residues" evidence="12">
    <location>
        <begin position="531"/>
        <end position="541"/>
    </location>
</feature>
<dbReference type="InterPro" id="IPR041679">
    <property type="entry name" value="DNA2/NAM7-like_C"/>
</dbReference>
<evidence type="ECO:0000256" key="4">
    <source>
        <dbReference type="ARBA" id="ARBA00012551"/>
    </source>
</evidence>
<evidence type="ECO:0000256" key="7">
    <source>
        <dbReference type="ARBA" id="ARBA00022801"/>
    </source>
</evidence>
<keyword evidence="5" id="KW-0963">Cytoplasm</keyword>
<evidence type="ECO:0000256" key="11">
    <source>
        <dbReference type="ARBA" id="ARBA00048432"/>
    </source>
</evidence>
<comment type="catalytic activity">
    <reaction evidence="11">
        <text>ATP + H2O = ADP + phosphate + H(+)</text>
        <dbReference type="Rhea" id="RHEA:13065"/>
        <dbReference type="ChEBI" id="CHEBI:15377"/>
        <dbReference type="ChEBI" id="CHEBI:15378"/>
        <dbReference type="ChEBI" id="CHEBI:30616"/>
        <dbReference type="ChEBI" id="CHEBI:43474"/>
        <dbReference type="ChEBI" id="CHEBI:456216"/>
        <dbReference type="EC" id="3.6.4.12"/>
    </reaction>
    <physiologicalReaction direction="left-to-right" evidence="11">
        <dbReference type="Rhea" id="RHEA:13066"/>
    </physiologicalReaction>
</comment>
<dbReference type="Gene3D" id="3.40.50.300">
    <property type="entry name" value="P-loop containing nucleotide triphosphate hydrolases"/>
    <property type="match status" value="2"/>
</dbReference>
<feature type="domain" description="Helicase ATP-binding" evidence="14">
    <location>
        <begin position="198"/>
        <end position="436"/>
    </location>
</feature>
<feature type="region of interest" description="Disordered" evidence="12">
    <location>
        <begin position="524"/>
        <end position="548"/>
    </location>
</feature>
<organism evidence="15 16">
    <name type="scientific">Coemansia pectinata</name>
    <dbReference type="NCBI Taxonomy" id="1052879"/>
    <lineage>
        <taxon>Eukaryota</taxon>
        <taxon>Fungi</taxon>
        <taxon>Fungi incertae sedis</taxon>
        <taxon>Zoopagomycota</taxon>
        <taxon>Kickxellomycotina</taxon>
        <taxon>Kickxellomycetes</taxon>
        <taxon>Kickxellales</taxon>
        <taxon>Kickxellaceae</taxon>
        <taxon>Coemansia</taxon>
    </lineage>
</organism>
<dbReference type="InterPro" id="IPR050534">
    <property type="entry name" value="Coronavir_polyprotein_1ab"/>
</dbReference>
<keyword evidence="8" id="KW-0347">Helicase</keyword>
<keyword evidence="10" id="KW-0539">Nucleus</keyword>
<dbReference type="InterPro" id="IPR047187">
    <property type="entry name" value="SF1_C_Upf1"/>
</dbReference>
<dbReference type="Pfam" id="PF21138">
    <property type="entry name" value="SMUBP-2_HCS1_1B"/>
    <property type="match status" value="1"/>
</dbReference>
<sequence length="684" mass="75168">MDGTIAEFTKTHLELIENERNFEIEQSQALISGLLPTHLQRLGFALVGLRVTNTRTGLGGKTMMTLEAAVMGDPLPPTSLRSGDIVGLCAPSGHKPGKQADKKDQQPTARLSGVVTLVSESKIVVAVGGDDGEIPEDWHERCTVKKLANDTTYKRIIHALKDLTAIKERPALHTVLFSNIDPRFEAETVIADDNTGFFDSSLNESQKAAVRLAVSAHDIALIHGPPGTGKTHTIVEVIRQLAARNQRILVCGPSNVSVDNLVERLGRIRGLPIVRLGHPARILPAAVAHSLDSQTKYSDAGELVRDIRKELDDTLVKIPKCKRSAERRALYDQVRELRKEYRVREAKVVDHTIGGSRVVLATLSGAASRDLAKNKSKFDVVVIDEATQAMEGECWIAALQAPKLILAGDHQQLPPTIKSMDARETKPKEDGEKEQRQSCELLETTLFERVRTKFGDTVCCMLTTQYRMHADIMKVSSERLYDGRLVADVSVAAHLLSDLEHVTATDDTESPLVFIDTAGSEMGESAESSDISDTSTGNRQVKQLGDTDSKLNKGEAELTLLHVDRLIAAGVLAADIAVISPYNAQVRLLKSMIRDKYPEVEIGSVDGFQGREKEAVILSMVRSNGAKEIGFLSDFRRINVAITRARRHLCVIADSETVSVRDPFLKALFKHLEQFADLRYPDQV</sequence>
<evidence type="ECO:0000259" key="13">
    <source>
        <dbReference type="SMART" id="SM00382"/>
    </source>
</evidence>
<evidence type="ECO:0000256" key="8">
    <source>
        <dbReference type="ARBA" id="ARBA00022806"/>
    </source>
</evidence>
<evidence type="ECO:0000256" key="1">
    <source>
        <dbReference type="ARBA" id="ARBA00004123"/>
    </source>
</evidence>
<dbReference type="Pfam" id="PF13086">
    <property type="entry name" value="AAA_11"/>
    <property type="match status" value="1"/>
</dbReference>